<gene>
    <name evidence="2" type="ORF">EW026_g5609</name>
</gene>
<dbReference type="EMBL" id="SGPJ01000255">
    <property type="protein sequence ID" value="THG96178.1"/>
    <property type="molecule type" value="Genomic_DNA"/>
</dbReference>
<dbReference type="PANTHER" id="PTHR43827">
    <property type="entry name" value="2,5-DIKETO-D-GLUCONIC ACID REDUCTASE"/>
    <property type="match status" value="1"/>
</dbReference>
<dbReference type="PROSITE" id="PS00063">
    <property type="entry name" value="ALDOKETO_REDUCTASE_3"/>
    <property type="match status" value="1"/>
</dbReference>
<accession>A0A4S4KDL4</accession>
<dbReference type="InterPro" id="IPR036812">
    <property type="entry name" value="NAD(P)_OxRdtase_dom_sf"/>
</dbReference>
<dbReference type="InterPro" id="IPR018170">
    <property type="entry name" value="Aldo/ket_reductase_CS"/>
</dbReference>
<evidence type="ECO:0000313" key="3">
    <source>
        <dbReference type="Proteomes" id="UP000309038"/>
    </source>
</evidence>
<dbReference type="InterPro" id="IPR023210">
    <property type="entry name" value="NADP_OxRdtase_dom"/>
</dbReference>
<protein>
    <recommendedName>
        <fullName evidence="1">NADP-dependent oxidoreductase domain-containing protein</fullName>
    </recommendedName>
</protein>
<name>A0A4S4KDL4_9APHY</name>
<proteinExistence type="predicted"/>
<evidence type="ECO:0000259" key="1">
    <source>
        <dbReference type="Pfam" id="PF00248"/>
    </source>
</evidence>
<dbReference type="Pfam" id="PF00248">
    <property type="entry name" value="Aldo_ket_red"/>
    <property type="match status" value="1"/>
</dbReference>
<evidence type="ECO:0000313" key="2">
    <source>
        <dbReference type="EMBL" id="THG96178.1"/>
    </source>
</evidence>
<dbReference type="AlphaFoldDB" id="A0A4S4KDL4"/>
<reference evidence="2 3" key="1">
    <citation type="submission" date="2019-02" db="EMBL/GenBank/DDBJ databases">
        <title>Genome sequencing of the rare red list fungi Phlebia centrifuga.</title>
        <authorList>
            <person name="Buettner E."/>
            <person name="Kellner H."/>
        </authorList>
    </citation>
    <scope>NUCLEOTIDE SEQUENCE [LARGE SCALE GENOMIC DNA]</scope>
    <source>
        <strain evidence="2 3">DSM 108282</strain>
    </source>
</reference>
<feature type="domain" description="NADP-dependent oxidoreductase" evidence="1">
    <location>
        <begin position="52"/>
        <end position="169"/>
    </location>
</feature>
<dbReference type="PRINTS" id="PR00069">
    <property type="entry name" value="ALDKETRDTASE"/>
</dbReference>
<dbReference type="CDD" id="cd19071">
    <property type="entry name" value="AKR_AKR1-5-like"/>
    <property type="match status" value="1"/>
</dbReference>
<keyword evidence="3" id="KW-1185">Reference proteome</keyword>
<sequence>MQGQNCVLRPIKPSRNIGKLGKFAVSEYPTSSSPPRWGGVDATANIYLQISGVKHLEEIREAGMETPAINQIELHPFCQQKPIVEYCRKHDIVVEAYCPLIRGKMDHPVLKEVAQKHNRDVAHVLIRWSLQNGFVPLPKSATPARIHSNTKVYDFELDEDDMKRLDALDQGKEGAISWNPVDVP</sequence>
<dbReference type="SUPFAM" id="SSF51430">
    <property type="entry name" value="NAD(P)-linked oxidoreductase"/>
    <property type="match status" value="1"/>
</dbReference>
<organism evidence="2 3">
    <name type="scientific">Hermanssonia centrifuga</name>
    <dbReference type="NCBI Taxonomy" id="98765"/>
    <lineage>
        <taxon>Eukaryota</taxon>
        <taxon>Fungi</taxon>
        <taxon>Dikarya</taxon>
        <taxon>Basidiomycota</taxon>
        <taxon>Agaricomycotina</taxon>
        <taxon>Agaricomycetes</taxon>
        <taxon>Polyporales</taxon>
        <taxon>Meruliaceae</taxon>
        <taxon>Hermanssonia</taxon>
    </lineage>
</organism>
<dbReference type="Proteomes" id="UP000309038">
    <property type="component" value="Unassembled WGS sequence"/>
</dbReference>
<dbReference type="PANTHER" id="PTHR43827:SF13">
    <property type="entry name" value="ALDO_KETO REDUCTASE FAMILY PROTEIN"/>
    <property type="match status" value="1"/>
</dbReference>
<comment type="caution">
    <text evidence="2">The sequence shown here is derived from an EMBL/GenBank/DDBJ whole genome shotgun (WGS) entry which is preliminary data.</text>
</comment>
<dbReference type="Gene3D" id="3.20.20.100">
    <property type="entry name" value="NADP-dependent oxidoreductase domain"/>
    <property type="match status" value="1"/>
</dbReference>
<dbReference type="InterPro" id="IPR020471">
    <property type="entry name" value="AKR"/>
</dbReference>
<dbReference type="GO" id="GO:0016491">
    <property type="term" value="F:oxidoreductase activity"/>
    <property type="evidence" value="ECO:0007669"/>
    <property type="project" value="InterPro"/>
</dbReference>